<dbReference type="EMBL" id="CP092109">
    <property type="protein sequence ID" value="UWZ80092.1"/>
    <property type="molecule type" value="Genomic_DNA"/>
</dbReference>
<sequence>MPLISFLVLVVLFLAFFVYFAAINPDQITFFYFAGKSFTTSPVVVVVASILIGFLLGLAVYTYGIFIYRCRDWRRERKDKKSRDIHATYREGVGKLLSGDLKKARALLQKALDQDPRRSDTLIAMASLNLQENQPLDALACLLKAREADPRSLEVLFKLASTYESLGQEDDAEKIYDEILKIDKDNRKALRGLRDLAMKNNRWRDALEVQKRLIKVMQGSARLDEEKKRLLHIKYEVAVGDLEDGEIEKATAEFTEVMRQDPEFVPARVSLGDAHRIQGRREEAARVWQEGYRKSGKGIFLARLEDLFLEAEDPATLLSFYRTSMAQNESDVILCLYYAKLCLRLEMVEEAGEQVFALESAGSDHPLIHLLAAEVHRRRKRIDEALDEYRRAIGMDKRLKVAFECESCRETYPEWRSRCTSCGTWGTLVMSGRSDLSAIKPVEFGDLPPGGP</sequence>
<keyword evidence="2 8" id="KW-0812">Transmembrane</keyword>
<evidence type="ECO:0000313" key="11">
    <source>
        <dbReference type="Proteomes" id="UP001060414"/>
    </source>
</evidence>
<gene>
    <name evidence="10" type="ORF">L9S41_01545</name>
</gene>
<evidence type="ECO:0000256" key="1">
    <source>
        <dbReference type="ARBA" id="ARBA00004370"/>
    </source>
</evidence>
<keyword evidence="4 7" id="KW-0802">TPR repeat</keyword>
<dbReference type="SMART" id="SM00028">
    <property type="entry name" value="TPR"/>
    <property type="match status" value="5"/>
</dbReference>
<evidence type="ECO:0000259" key="9">
    <source>
        <dbReference type="Pfam" id="PF07219"/>
    </source>
</evidence>
<comment type="subcellular location">
    <subcellularLocation>
        <location evidence="1">Membrane</location>
    </subcellularLocation>
</comment>
<organism evidence="10 11">
    <name type="scientific">Geoalkalibacter halelectricus</name>
    <dbReference type="NCBI Taxonomy" id="2847045"/>
    <lineage>
        <taxon>Bacteria</taxon>
        <taxon>Pseudomonadati</taxon>
        <taxon>Thermodesulfobacteriota</taxon>
        <taxon>Desulfuromonadia</taxon>
        <taxon>Desulfuromonadales</taxon>
        <taxon>Geoalkalibacteraceae</taxon>
        <taxon>Geoalkalibacter</taxon>
    </lineage>
</organism>
<dbReference type="InterPro" id="IPR051012">
    <property type="entry name" value="CellSynth/LPSAsmb/PSIAsmb"/>
</dbReference>
<evidence type="ECO:0000256" key="4">
    <source>
        <dbReference type="ARBA" id="ARBA00022803"/>
    </source>
</evidence>
<keyword evidence="11" id="KW-1185">Reference proteome</keyword>
<feature type="domain" description="HemY N-terminal" evidence="9">
    <location>
        <begin position="33"/>
        <end position="124"/>
    </location>
</feature>
<dbReference type="Pfam" id="PF07219">
    <property type="entry name" value="HemY_N"/>
    <property type="match status" value="1"/>
</dbReference>
<evidence type="ECO:0000256" key="7">
    <source>
        <dbReference type="PROSITE-ProRule" id="PRU00339"/>
    </source>
</evidence>
<dbReference type="Pfam" id="PF14559">
    <property type="entry name" value="TPR_19"/>
    <property type="match status" value="1"/>
</dbReference>
<evidence type="ECO:0000256" key="2">
    <source>
        <dbReference type="ARBA" id="ARBA00022692"/>
    </source>
</evidence>
<feature type="transmembrane region" description="Helical" evidence="8">
    <location>
        <begin position="44"/>
        <end position="68"/>
    </location>
</feature>
<dbReference type="InterPro" id="IPR019734">
    <property type="entry name" value="TPR_rpt"/>
</dbReference>
<evidence type="ECO:0000313" key="10">
    <source>
        <dbReference type="EMBL" id="UWZ80092.1"/>
    </source>
</evidence>
<dbReference type="InterPro" id="IPR010817">
    <property type="entry name" value="HemY_N"/>
</dbReference>
<keyword evidence="3" id="KW-0677">Repeat</keyword>
<evidence type="ECO:0000256" key="8">
    <source>
        <dbReference type="SAM" id="Phobius"/>
    </source>
</evidence>
<dbReference type="Pfam" id="PF13432">
    <property type="entry name" value="TPR_16"/>
    <property type="match status" value="1"/>
</dbReference>
<dbReference type="PANTHER" id="PTHR45586">
    <property type="entry name" value="TPR REPEAT-CONTAINING PROTEIN PA4667"/>
    <property type="match status" value="1"/>
</dbReference>
<dbReference type="PANTHER" id="PTHR45586:SF1">
    <property type="entry name" value="LIPOPOLYSACCHARIDE ASSEMBLY PROTEIN B"/>
    <property type="match status" value="1"/>
</dbReference>
<dbReference type="RefSeq" id="WP_260748449.1">
    <property type="nucleotide sequence ID" value="NZ_CP092109.1"/>
</dbReference>
<keyword evidence="6 8" id="KW-0472">Membrane</keyword>
<feature type="repeat" description="TPR" evidence="7">
    <location>
        <begin position="153"/>
        <end position="186"/>
    </location>
</feature>
<dbReference type="InterPro" id="IPR011990">
    <property type="entry name" value="TPR-like_helical_dom_sf"/>
</dbReference>
<keyword evidence="5 8" id="KW-1133">Transmembrane helix</keyword>
<dbReference type="Gene3D" id="1.25.40.10">
    <property type="entry name" value="Tetratricopeptide repeat domain"/>
    <property type="match status" value="2"/>
</dbReference>
<dbReference type="Proteomes" id="UP001060414">
    <property type="component" value="Chromosome"/>
</dbReference>
<reference evidence="10" key="1">
    <citation type="journal article" date="2022" name="Environ. Microbiol.">
        <title>Geoalkalibacter halelectricus SAP #1 sp. nov. possessing extracellular electron transfer and mineral#reducing capabilities from a haloalkaline environment.</title>
        <authorList>
            <person name="Yadav S."/>
            <person name="Singh R."/>
            <person name="Sundharam S.S."/>
            <person name="Chaudhary S."/>
            <person name="Krishnamurthi S."/>
            <person name="Patil S.A."/>
        </authorList>
    </citation>
    <scope>NUCLEOTIDE SEQUENCE</scope>
    <source>
        <strain evidence="10">SAP-1</strain>
    </source>
</reference>
<protein>
    <submittedName>
        <fullName evidence="10">Tetratricopeptide repeat protein</fullName>
    </submittedName>
</protein>
<evidence type="ECO:0000256" key="6">
    <source>
        <dbReference type="ARBA" id="ARBA00023136"/>
    </source>
</evidence>
<dbReference type="PROSITE" id="PS50005">
    <property type="entry name" value="TPR"/>
    <property type="match status" value="1"/>
</dbReference>
<evidence type="ECO:0000256" key="5">
    <source>
        <dbReference type="ARBA" id="ARBA00022989"/>
    </source>
</evidence>
<proteinExistence type="predicted"/>
<dbReference type="SUPFAM" id="SSF48452">
    <property type="entry name" value="TPR-like"/>
    <property type="match status" value="2"/>
</dbReference>
<evidence type="ECO:0000256" key="3">
    <source>
        <dbReference type="ARBA" id="ARBA00022737"/>
    </source>
</evidence>
<name>A0ABY5ZQ67_9BACT</name>
<accession>A0ABY5ZQ67</accession>